<protein>
    <recommendedName>
        <fullName evidence="3">beta-N-acetylhexosaminidase</fullName>
        <ecNumber evidence="3">3.2.1.52</ecNumber>
    </recommendedName>
</protein>
<dbReference type="InterPro" id="IPR001764">
    <property type="entry name" value="Glyco_hydro_3_N"/>
</dbReference>
<evidence type="ECO:0000256" key="4">
    <source>
        <dbReference type="ARBA" id="ARBA00022801"/>
    </source>
</evidence>
<dbReference type="PROSITE" id="PS00775">
    <property type="entry name" value="GLYCOSYL_HYDROL_F3"/>
    <property type="match status" value="1"/>
</dbReference>
<evidence type="ECO:0000256" key="3">
    <source>
        <dbReference type="ARBA" id="ARBA00012663"/>
    </source>
</evidence>
<evidence type="ECO:0000256" key="5">
    <source>
        <dbReference type="ARBA" id="ARBA00023295"/>
    </source>
</evidence>
<dbReference type="RefSeq" id="WP_273687621.1">
    <property type="nucleotide sequence ID" value="NZ_CP117411.1"/>
</dbReference>
<keyword evidence="5 7" id="KW-0326">Glycosidase</keyword>
<comment type="catalytic activity">
    <reaction evidence="1">
        <text>Hydrolysis of terminal non-reducing N-acetyl-D-hexosamine residues in N-acetyl-beta-D-hexosaminides.</text>
        <dbReference type="EC" id="3.2.1.52"/>
    </reaction>
</comment>
<dbReference type="Proteomes" id="UP001220395">
    <property type="component" value="Chromosome"/>
</dbReference>
<evidence type="ECO:0000256" key="2">
    <source>
        <dbReference type="ARBA" id="ARBA00005336"/>
    </source>
</evidence>
<dbReference type="GO" id="GO:0004563">
    <property type="term" value="F:beta-N-acetylhexosaminidase activity"/>
    <property type="evidence" value="ECO:0007669"/>
    <property type="project" value="UniProtKB-EC"/>
</dbReference>
<proteinExistence type="inferred from homology"/>
<dbReference type="Gene3D" id="3.20.20.300">
    <property type="entry name" value="Glycoside hydrolase, family 3, N-terminal domain"/>
    <property type="match status" value="1"/>
</dbReference>
<evidence type="ECO:0000313" key="8">
    <source>
        <dbReference type="Proteomes" id="UP001220395"/>
    </source>
</evidence>
<dbReference type="EC" id="3.2.1.52" evidence="3"/>
<dbReference type="Pfam" id="PF00933">
    <property type="entry name" value="Glyco_hydro_3"/>
    <property type="match status" value="1"/>
</dbReference>
<evidence type="ECO:0000259" key="6">
    <source>
        <dbReference type="Pfam" id="PF00933"/>
    </source>
</evidence>
<dbReference type="InterPro" id="IPR017853">
    <property type="entry name" value="GH"/>
</dbReference>
<keyword evidence="4 7" id="KW-0378">Hydrolase</keyword>
<sequence length="335" mass="35745">MTPLILGLSGTALTQAEADFFRAVDPAGFILFKRNVVDPVQLRALTDSLRTISGRDDLPILIDQEGGRVARMQPPYWPAFPPGEMFAGLYRKAPMTAIEAMRANAQAIAVMLREAGINVDCLPLLDVRQEGAHDIIGDRALGHEPLQVAALGRATLDGLRLGGVVGVVKHVPGHGRAFSDSHVELPVVDSPIEALDLDIDPFIRLNNAPMAMTAHVLYTAWDAERCASLSPTIITEIIRGRIAFDGLLMSDDLGMHALKGSFAERTAGVLAAGCDVALHCSGDMAEMEQCASAVGPIGDRAAERLARAMATIAAEPDEARLDDLIAKRDALLAYA</sequence>
<dbReference type="InterPro" id="IPR036962">
    <property type="entry name" value="Glyco_hydro_3_N_sf"/>
</dbReference>
<evidence type="ECO:0000256" key="1">
    <source>
        <dbReference type="ARBA" id="ARBA00001231"/>
    </source>
</evidence>
<dbReference type="PANTHER" id="PTHR30480">
    <property type="entry name" value="BETA-HEXOSAMINIDASE-RELATED"/>
    <property type="match status" value="1"/>
</dbReference>
<dbReference type="EMBL" id="CP117411">
    <property type="protein sequence ID" value="WCT73419.1"/>
    <property type="molecule type" value="Genomic_DNA"/>
</dbReference>
<dbReference type="InterPro" id="IPR050226">
    <property type="entry name" value="NagZ_Beta-hexosaminidase"/>
</dbReference>
<organism evidence="7 8">
    <name type="scientific">Sphingomonas naphthae</name>
    <dbReference type="NCBI Taxonomy" id="1813468"/>
    <lineage>
        <taxon>Bacteria</taxon>
        <taxon>Pseudomonadati</taxon>
        <taxon>Pseudomonadota</taxon>
        <taxon>Alphaproteobacteria</taxon>
        <taxon>Sphingomonadales</taxon>
        <taxon>Sphingomonadaceae</taxon>
        <taxon>Sphingomonas</taxon>
    </lineage>
</organism>
<feature type="domain" description="Glycoside hydrolase family 3 N-terminal" evidence="6">
    <location>
        <begin position="25"/>
        <end position="294"/>
    </location>
</feature>
<comment type="similarity">
    <text evidence="2">Belongs to the glycosyl hydrolase 3 family.</text>
</comment>
<name>A0ABY7TNI7_9SPHN</name>
<dbReference type="SUPFAM" id="SSF51445">
    <property type="entry name" value="(Trans)glycosidases"/>
    <property type="match status" value="1"/>
</dbReference>
<dbReference type="InterPro" id="IPR019800">
    <property type="entry name" value="Glyco_hydro_3_AS"/>
</dbReference>
<dbReference type="PANTHER" id="PTHR30480:SF13">
    <property type="entry name" value="BETA-HEXOSAMINIDASE"/>
    <property type="match status" value="1"/>
</dbReference>
<dbReference type="NCBIfam" id="NF003740">
    <property type="entry name" value="PRK05337.1"/>
    <property type="match status" value="1"/>
</dbReference>
<gene>
    <name evidence="7" type="primary">nagZ</name>
    <name evidence="7" type="ORF">PQ455_17710</name>
</gene>
<reference evidence="7 8" key="1">
    <citation type="submission" date="2023-02" db="EMBL/GenBank/DDBJ databases">
        <title>Genome sequence of Sphingomonas naphthae.</title>
        <authorList>
            <person name="Kim S."/>
            <person name="Heo J."/>
            <person name="Kwon S.-W."/>
        </authorList>
    </citation>
    <scope>NUCLEOTIDE SEQUENCE [LARGE SCALE GENOMIC DNA]</scope>
    <source>
        <strain evidence="7 8">KACC 18716</strain>
    </source>
</reference>
<keyword evidence="8" id="KW-1185">Reference proteome</keyword>
<accession>A0ABY7TNI7</accession>
<evidence type="ECO:0000313" key="7">
    <source>
        <dbReference type="EMBL" id="WCT73419.1"/>
    </source>
</evidence>